<accession>L8JBG8</accession>
<proteinExistence type="predicted"/>
<reference evidence="1 2" key="1">
    <citation type="submission" date="2012-12" db="EMBL/GenBank/DDBJ databases">
        <title>Genome Assembly of Photobacterium sp. AK15.</title>
        <authorList>
            <person name="Khatri I."/>
            <person name="Vaidya B."/>
            <person name="Srinivas T.N.R."/>
            <person name="Subramanian S."/>
            <person name="Pinnaka A."/>
        </authorList>
    </citation>
    <scope>NUCLEOTIDE SEQUENCE [LARGE SCALE GENOMIC DNA]</scope>
    <source>
        <strain evidence="1 2">AK15</strain>
    </source>
</reference>
<dbReference type="PATRIC" id="fig|1056511.3.peg.3065"/>
<gene>
    <name evidence="1" type="ORF">C942_01989</name>
</gene>
<comment type="caution">
    <text evidence="1">The sequence shown here is derived from an EMBL/GenBank/DDBJ whole genome shotgun (WGS) entry which is preliminary data.</text>
</comment>
<dbReference type="AlphaFoldDB" id="L8JBG8"/>
<keyword evidence="2" id="KW-1185">Reference proteome</keyword>
<evidence type="ECO:0000313" key="2">
    <source>
        <dbReference type="Proteomes" id="UP000011134"/>
    </source>
</evidence>
<evidence type="ECO:0000313" key="1">
    <source>
        <dbReference type="EMBL" id="ELR64899.1"/>
    </source>
</evidence>
<protein>
    <submittedName>
        <fullName evidence="1">Uncharacterized protein</fullName>
    </submittedName>
</protein>
<dbReference type="Proteomes" id="UP000011134">
    <property type="component" value="Unassembled WGS sequence"/>
</dbReference>
<sequence>MIKHWRVGDVSDRLSCQDNQTFKVPVATSTGSIRQDSDQNEVKTATYVVKRDLDEILTVESTQRAA</sequence>
<dbReference type="EMBL" id="AMZO01000021">
    <property type="protein sequence ID" value="ELR64899.1"/>
    <property type="molecule type" value="Genomic_DNA"/>
</dbReference>
<name>L8JBG8_9GAMM</name>
<organism evidence="1 2">
    <name type="scientific">Photobacterium marinum</name>
    <dbReference type="NCBI Taxonomy" id="1056511"/>
    <lineage>
        <taxon>Bacteria</taxon>
        <taxon>Pseudomonadati</taxon>
        <taxon>Pseudomonadota</taxon>
        <taxon>Gammaproteobacteria</taxon>
        <taxon>Vibrionales</taxon>
        <taxon>Vibrionaceae</taxon>
        <taxon>Photobacterium</taxon>
    </lineage>
</organism>
<dbReference type="RefSeq" id="WP_007467026.1">
    <property type="nucleotide sequence ID" value="NZ_AMZO01000021.1"/>
</dbReference>